<name>A0A7U3UUX3_9ACTN</name>
<dbReference type="AlphaFoldDB" id="A0A7U3UUX3"/>
<dbReference type="GO" id="GO:0031179">
    <property type="term" value="P:peptide modification"/>
    <property type="evidence" value="ECO:0007669"/>
    <property type="project" value="InterPro"/>
</dbReference>
<dbReference type="InterPro" id="IPR033889">
    <property type="entry name" value="LanC"/>
</dbReference>
<feature type="binding site" evidence="1">
    <location>
        <position position="335"/>
    </location>
    <ligand>
        <name>Zn(2+)</name>
        <dbReference type="ChEBI" id="CHEBI:29105"/>
    </ligand>
</feature>
<dbReference type="Pfam" id="PF05147">
    <property type="entry name" value="LANC_like"/>
    <property type="match status" value="1"/>
</dbReference>
<dbReference type="SUPFAM" id="SSF158745">
    <property type="entry name" value="LanC-like"/>
    <property type="match status" value="1"/>
</dbReference>
<dbReference type="EMBL" id="AP018365">
    <property type="protein sequence ID" value="BBA99051.1"/>
    <property type="molecule type" value="Genomic_DNA"/>
</dbReference>
<evidence type="ECO:0000256" key="1">
    <source>
        <dbReference type="PIRSR" id="PIRSR607822-1"/>
    </source>
</evidence>
<keyword evidence="3" id="KW-1185">Reference proteome</keyword>
<dbReference type="KEGG" id="arev:RVR_5508"/>
<dbReference type="Proteomes" id="UP000595703">
    <property type="component" value="Chromosome"/>
</dbReference>
<evidence type="ECO:0000313" key="2">
    <source>
        <dbReference type="EMBL" id="BBA99051.1"/>
    </source>
</evidence>
<accession>A0A7U3UUX3</accession>
<reference evidence="2 3" key="3">
    <citation type="journal article" date="2011" name="Nat. Chem. Biol.">
        <title>Reveromycin A biosynthesis uses RevG and RevJ for stereospecific spiroacetal formation.</title>
        <authorList>
            <person name="Takahashi S."/>
            <person name="Toyoda A."/>
            <person name="Sekiyama Y."/>
            <person name="Takagi H."/>
            <person name="Nogawa T."/>
            <person name="Uramoto M."/>
            <person name="Suzuki R."/>
            <person name="Koshino H."/>
            <person name="Kumano T."/>
            <person name="Panthee S."/>
            <person name="Dairi T."/>
            <person name="Ishikawa J."/>
            <person name="Ikeda H."/>
            <person name="Sakaki Y."/>
            <person name="Osada H."/>
        </authorList>
    </citation>
    <scope>NUCLEOTIDE SEQUENCE [LARGE SCALE GENOMIC DNA]</scope>
    <source>
        <strain evidence="2 3">SN-593</strain>
    </source>
</reference>
<dbReference type="SMART" id="SM01260">
    <property type="entry name" value="LANC_like"/>
    <property type="match status" value="1"/>
</dbReference>
<dbReference type="PRINTS" id="PR01955">
    <property type="entry name" value="LANCFRANKIA"/>
</dbReference>
<dbReference type="PRINTS" id="PR01950">
    <property type="entry name" value="LANCSUPER"/>
</dbReference>
<proteinExistence type="predicted"/>
<gene>
    <name evidence="2" type="ORF">RVR_5508</name>
</gene>
<feature type="binding site" evidence="1">
    <location>
        <position position="334"/>
    </location>
    <ligand>
        <name>Zn(2+)</name>
        <dbReference type="ChEBI" id="CHEBI:29105"/>
    </ligand>
</feature>
<protein>
    <submittedName>
        <fullName evidence="2">Putative lanthionine synthetase C-like protein</fullName>
    </submittedName>
</protein>
<keyword evidence="1" id="KW-0862">Zinc</keyword>
<organism evidence="2 3">
    <name type="scientific">Actinacidiphila reveromycinica</name>
    <dbReference type="NCBI Taxonomy" id="659352"/>
    <lineage>
        <taxon>Bacteria</taxon>
        <taxon>Bacillati</taxon>
        <taxon>Actinomycetota</taxon>
        <taxon>Actinomycetes</taxon>
        <taxon>Kitasatosporales</taxon>
        <taxon>Streptomycetaceae</taxon>
        <taxon>Actinacidiphila</taxon>
    </lineage>
</organism>
<keyword evidence="1" id="KW-0479">Metal-binding</keyword>
<dbReference type="Gene3D" id="1.50.10.20">
    <property type="match status" value="1"/>
</dbReference>
<sequence length="412" mass="44186">MTAPASTTVSAADLLQQFTALVNEARPQPPKPPDAGQSLAVGAAGTALLFVERAWHDQPWRPAHRLIAEATAGEVNAGDTGGLFLGATAVAFLLSATPHDREHLYADARATLHRQVTALAHRRADAADQRLRAGEPLAFADYDLFYGLTGIGAYLLRTDPGSSALGRVLAYLVALTRPRTLNGSDLPGWWVHHDPLRAHSDHFPGGHANLGTAHGITGPLLLLAKALRTGIKVEGHRTAIRIICDFLDTWRQDAPEGPWWPTYLSYEDVQRRRPGQDRPGRPSWCYGTTGIARAGQLAGISLGDTTRQALYEDALYRALTAPAQLRVVVDAGLCHGWAGIYQTVVRATDDSNDPRLPGLRHQLAVALITHARPNTAKGRGLLEGAAGTALALSTLAHSKPPDNGWDACLLIN</sequence>
<dbReference type="CDD" id="cd04793">
    <property type="entry name" value="LanC"/>
    <property type="match status" value="1"/>
</dbReference>
<reference evidence="2 3" key="4">
    <citation type="journal article" date="2020" name="Sci. Rep.">
        <title>beta-carboline chemical signals induce reveromycin production through a LuxR family regulator in Streptomyces sp. SN-593.</title>
        <authorList>
            <person name="Panthee S."/>
            <person name="Kito N."/>
            <person name="Hayashi T."/>
            <person name="Shimizu T."/>
            <person name="Ishikawa J."/>
            <person name="Hamamoto H."/>
            <person name="Osada H."/>
            <person name="Takahashi S."/>
        </authorList>
    </citation>
    <scope>NUCLEOTIDE SEQUENCE [LARGE SCALE GENOMIC DNA]</scope>
    <source>
        <strain evidence="2 3">SN-593</strain>
    </source>
</reference>
<dbReference type="InterPro" id="IPR007822">
    <property type="entry name" value="LANC-like"/>
</dbReference>
<feature type="binding site" evidence="1">
    <location>
        <position position="285"/>
    </location>
    <ligand>
        <name>Zn(2+)</name>
        <dbReference type="ChEBI" id="CHEBI:29105"/>
    </ligand>
</feature>
<reference evidence="2 3" key="1">
    <citation type="journal article" date="2010" name="J. Bacteriol.">
        <title>Biochemical characterization of a novel indole prenyltransferase from Streptomyces sp. SN-593.</title>
        <authorList>
            <person name="Takahashi S."/>
            <person name="Takagi H."/>
            <person name="Toyoda A."/>
            <person name="Uramoto M."/>
            <person name="Nogawa T."/>
            <person name="Ueki M."/>
            <person name="Sakaki Y."/>
            <person name="Osada H."/>
        </authorList>
    </citation>
    <scope>NUCLEOTIDE SEQUENCE [LARGE SCALE GENOMIC DNA]</scope>
    <source>
        <strain evidence="2 3">SN-593</strain>
    </source>
</reference>
<reference evidence="2 3" key="2">
    <citation type="journal article" date="2011" name="J. Antibiot.">
        <title>Furaquinocins I and J: novel polyketide isoprenoid hybrid compounds from Streptomyces reveromyceticus SN-593.</title>
        <authorList>
            <person name="Panthee S."/>
            <person name="Takahashi S."/>
            <person name="Takagi H."/>
            <person name="Nogawa T."/>
            <person name="Oowada E."/>
            <person name="Uramoto M."/>
            <person name="Osada H."/>
        </authorList>
    </citation>
    <scope>NUCLEOTIDE SEQUENCE [LARGE SCALE GENOMIC DNA]</scope>
    <source>
        <strain evidence="2 3">SN-593</strain>
    </source>
</reference>
<dbReference type="RefSeq" id="WP_202235090.1">
    <property type="nucleotide sequence ID" value="NZ_AP018365.1"/>
</dbReference>
<evidence type="ECO:0000313" key="3">
    <source>
        <dbReference type="Proteomes" id="UP000595703"/>
    </source>
</evidence>
<dbReference type="GO" id="GO:0046872">
    <property type="term" value="F:metal ion binding"/>
    <property type="evidence" value="ECO:0007669"/>
    <property type="project" value="UniProtKB-KW"/>
</dbReference>